<evidence type="ECO:0000256" key="2">
    <source>
        <dbReference type="ARBA" id="ARBA00022448"/>
    </source>
</evidence>
<dbReference type="InterPro" id="IPR015819">
    <property type="entry name" value="Lipid_transp_b-sht_shell"/>
</dbReference>
<keyword evidence="2" id="KW-0813">Transport</keyword>
<dbReference type="SMART" id="SM00638">
    <property type="entry name" value="LPD_N"/>
    <property type="match status" value="1"/>
</dbReference>
<dbReference type="PANTHER" id="PTHR13024">
    <property type="entry name" value="MICROSOMAL TRIGLYCERIDE TRANSFER PROTEIN, LARGE SUBUNIT"/>
    <property type="match status" value="1"/>
</dbReference>
<dbReference type="PANTHER" id="PTHR13024:SF0">
    <property type="entry name" value="MICROSOMAL TRIACYLGLYCEROL TRANSFER PROTEIN"/>
    <property type="match status" value="1"/>
</dbReference>
<evidence type="ECO:0000256" key="4">
    <source>
        <dbReference type="ARBA" id="ARBA00022824"/>
    </source>
</evidence>
<evidence type="ECO:0000313" key="6">
    <source>
        <dbReference type="EnsemblMetazoa" id="AATE019747-PA.1"/>
    </source>
</evidence>
<evidence type="ECO:0000256" key="3">
    <source>
        <dbReference type="ARBA" id="ARBA00022729"/>
    </source>
</evidence>
<dbReference type="InterPro" id="IPR039988">
    <property type="entry name" value="MTTP"/>
</dbReference>
<dbReference type="STRING" id="41427.A0A182JKG1"/>
<dbReference type="InterPro" id="IPR001747">
    <property type="entry name" value="Vitellogenin_N"/>
</dbReference>
<comment type="caution">
    <text evidence="5">Lacks conserved residue(s) required for the propagation of feature annotation.</text>
</comment>
<dbReference type="VEuPathDB" id="VectorBase:AATE019747"/>
<dbReference type="PROSITE" id="PS51211">
    <property type="entry name" value="VITELLOGENIN"/>
    <property type="match status" value="1"/>
</dbReference>
<proteinExistence type="predicted"/>
<dbReference type="Pfam" id="PF01347">
    <property type="entry name" value="Vitellogenin_N"/>
    <property type="match status" value="1"/>
</dbReference>
<dbReference type="InterPro" id="IPR011030">
    <property type="entry name" value="Lipovitellin_superhlx_dom"/>
</dbReference>
<dbReference type="GO" id="GO:0008289">
    <property type="term" value="F:lipid binding"/>
    <property type="evidence" value="ECO:0007669"/>
    <property type="project" value="InterPro"/>
</dbReference>
<organism evidence="6">
    <name type="scientific">Anopheles atroparvus</name>
    <name type="common">European mosquito</name>
    <dbReference type="NCBI Taxonomy" id="41427"/>
    <lineage>
        <taxon>Eukaryota</taxon>
        <taxon>Metazoa</taxon>
        <taxon>Ecdysozoa</taxon>
        <taxon>Arthropoda</taxon>
        <taxon>Hexapoda</taxon>
        <taxon>Insecta</taxon>
        <taxon>Pterygota</taxon>
        <taxon>Neoptera</taxon>
        <taxon>Endopterygota</taxon>
        <taxon>Diptera</taxon>
        <taxon>Nematocera</taxon>
        <taxon>Culicoidea</taxon>
        <taxon>Culicidae</taxon>
        <taxon>Anophelinae</taxon>
        <taxon>Anopheles</taxon>
    </lineage>
</organism>
<accession>A0A182JKG1</accession>
<dbReference type="GO" id="GO:0016323">
    <property type="term" value="C:basolateral plasma membrane"/>
    <property type="evidence" value="ECO:0007669"/>
    <property type="project" value="TreeGrafter"/>
</dbReference>
<evidence type="ECO:0000256" key="1">
    <source>
        <dbReference type="ARBA" id="ARBA00004240"/>
    </source>
</evidence>
<dbReference type="InterPro" id="IPR015816">
    <property type="entry name" value="Vitellinogen_b-sht_N"/>
</dbReference>
<keyword evidence="3" id="KW-0732">Signal</keyword>
<dbReference type="Gene3D" id="2.30.230.10">
    <property type="entry name" value="Lipovitellin, beta-sheet shell regions, chain A"/>
    <property type="match status" value="1"/>
</dbReference>
<keyword evidence="4" id="KW-0256">Endoplasmic reticulum</keyword>
<dbReference type="SUPFAM" id="SSF48431">
    <property type="entry name" value="Lipovitellin-phosvitin complex, superhelical domain"/>
    <property type="match status" value="1"/>
</dbReference>
<name>A0A182JKG1_ANOAO</name>
<dbReference type="Pfam" id="PF19444">
    <property type="entry name" value="MTP_lip_bd"/>
    <property type="match status" value="1"/>
</dbReference>
<dbReference type="GO" id="GO:0042157">
    <property type="term" value="P:lipoprotein metabolic process"/>
    <property type="evidence" value="ECO:0007669"/>
    <property type="project" value="TreeGrafter"/>
</dbReference>
<sequence>MANTSKSSWLLLVCLLSFLGFGYLAPAFGDAFHVGSEEQFSFSNVVLVGNAKNATTQVGYRLQALVAVGAVWGTEESRLLKIQIQNPQVANLPDGNHGTVESTETAFYVWWNLGRIRAVYFAKSDAVSVRNWKKAIAGLFQYQLLDGIYEEQDPSGLCESKYTSHSSTRYHKSKGNCRFDANRTQRTEYSLRCSLRISRSTDFTVTTEGALQTVVSREFVKYLLNAYDQFGAHYESIMQLDVVGSAKKIVTLQGSSVEEVLQSMSLESDTLLAENYGSACSKNTCESIVTLFKKHKNALRDSDVGTEKSATALVELLQSAREATVEEWLRILKAKSSQNLKGQLLDLLGAVQTVASHEAAKTEFDLDSDEGAHLAERYLQALAVASRPQKAIIADLLHLLQNEPKSVQFTDSLIQSLASMTRRYAQIQEHGYESETVQNVESFLTRRLQDCAKDGCKLRYIRGLHNLKSPKTAHMLLQLVQEAPRAVSVAAMKALRSFPSYLWNNEFRSKFEDIFFQITRRYDSSARTLALDILLDMRPNFNELVHLVQFLKSNDKSFELKQYLLQKLRMLSEQCTDFASLLKSVIERDPRLNNYHVLVPKGLSTALRRKFSTAPTFNASLTSLQEMDGGVLKRGIVDLTLDVADEKMSLFTLGLYAGGLSSFVSSNEEEVNDAEEEETTAGMELSVQGSVMRPLVFFSGKGELMGHVWSGTASERTPAYQATTLLQDNDEWFHSHNGATLRLVATGSISIDLNGQVTMSLWGRNAQSKVEQNTGISMTGMLALDTGFATMAVKFSAVQEPKLHLTSALDFSNDPALCMQLVQPKSTMKQQFIKSVSLVGLKQNTVRKTSKLQHLNGLTHALNRKNSDMCSLIAKS</sequence>
<dbReference type="GO" id="GO:0005794">
    <property type="term" value="C:Golgi apparatus"/>
    <property type="evidence" value="ECO:0007669"/>
    <property type="project" value="TreeGrafter"/>
</dbReference>
<dbReference type="SUPFAM" id="SSF56968">
    <property type="entry name" value="Lipovitellin-phosvitin complex, beta-sheet shell regions"/>
    <property type="match status" value="1"/>
</dbReference>
<dbReference type="AlphaFoldDB" id="A0A182JKG1"/>
<protein>
    <submittedName>
        <fullName evidence="6">Uncharacterized protein</fullName>
    </submittedName>
</protein>
<dbReference type="GO" id="GO:0005548">
    <property type="term" value="F:phospholipid transporter activity"/>
    <property type="evidence" value="ECO:0007669"/>
    <property type="project" value="InterPro"/>
</dbReference>
<dbReference type="Gene3D" id="1.25.10.20">
    <property type="entry name" value="Vitellinogen, superhelical"/>
    <property type="match status" value="1"/>
</dbReference>
<comment type="subcellular location">
    <subcellularLocation>
        <location evidence="1">Endoplasmic reticulum</location>
    </subcellularLocation>
</comment>
<reference evidence="6" key="1">
    <citation type="submission" date="2022-08" db="UniProtKB">
        <authorList>
            <consortium name="EnsemblMetazoa"/>
        </authorList>
    </citation>
    <scope>IDENTIFICATION</scope>
    <source>
        <strain evidence="6">EBRO</strain>
    </source>
</reference>
<dbReference type="EnsemblMetazoa" id="AATE019747-RA">
    <property type="protein sequence ID" value="AATE019747-PA.1"/>
    <property type="gene ID" value="AATE019747"/>
</dbReference>
<evidence type="ECO:0000256" key="5">
    <source>
        <dbReference type="PROSITE-ProRule" id="PRU00557"/>
    </source>
</evidence>
<dbReference type="InterPro" id="IPR045811">
    <property type="entry name" value="MTP_lip-bd"/>
</dbReference>
<dbReference type="GO" id="GO:0005783">
    <property type="term" value="C:endoplasmic reticulum"/>
    <property type="evidence" value="ECO:0007669"/>
    <property type="project" value="UniProtKB-SubCell"/>
</dbReference>